<sequence length="298" mass="33297">MMDRNISYIIFVISITIIYVTSATKTVCDKSTCQGPLKHYESIGCKPVYHKEDDCCAYKYNCDHINDRKVDKCYLAGHEYNIREKIREEDRNPCDIGCTCLKTDRGATFNCAIVDCFSRAGPGCYNRRNATQCCPGKSICPKTPEERPTCNVNGKIYVDGHFFKADGKSCDCGPNYVGENIEPFCAPITKQDPCGLELHRSYEMKNNCPPIFYIDQEPQTYCPVAFRCATPQDVIIKAEESQANVSDLKCSFGNSTLQIGDSLKPSVGDECLVCTCQVPPAVTCKYLPQKICYANKSN</sequence>
<accession>A0A834Y3V7</accession>
<comment type="caution">
    <text evidence="2">The sequence shown here is derived from an EMBL/GenBank/DDBJ whole genome shotgun (WGS) entry which is preliminary data.</text>
</comment>
<dbReference type="OrthoDB" id="365605at2759"/>
<keyword evidence="1" id="KW-0812">Transmembrane</keyword>
<gene>
    <name evidence="2" type="ORF">HCN44_001924</name>
</gene>
<feature type="transmembrane region" description="Helical" evidence="1">
    <location>
        <begin position="6"/>
        <end position="28"/>
    </location>
</feature>
<keyword evidence="3" id="KW-1185">Reference proteome</keyword>
<keyword evidence="1" id="KW-0472">Membrane</keyword>
<protein>
    <submittedName>
        <fullName evidence="2">Uncharacterized protein</fullName>
    </submittedName>
</protein>
<dbReference type="AlphaFoldDB" id="A0A834Y3V7"/>
<name>A0A834Y3V7_APHGI</name>
<evidence type="ECO:0000313" key="2">
    <source>
        <dbReference type="EMBL" id="KAF7996292.1"/>
    </source>
</evidence>
<keyword evidence="1" id="KW-1133">Transmembrane helix</keyword>
<dbReference type="Proteomes" id="UP000639338">
    <property type="component" value="Unassembled WGS sequence"/>
</dbReference>
<dbReference type="EMBL" id="JACMRX010000001">
    <property type="protein sequence ID" value="KAF7996292.1"/>
    <property type="molecule type" value="Genomic_DNA"/>
</dbReference>
<proteinExistence type="predicted"/>
<evidence type="ECO:0000313" key="3">
    <source>
        <dbReference type="Proteomes" id="UP000639338"/>
    </source>
</evidence>
<reference evidence="2 3" key="1">
    <citation type="submission" date="2020-08" db="EMBL/GenBank/DDBJ databases">
        <title>Aphidius gifuensis genome sequencing and assembly.</title>
        <authorList>
            <person name="Du Z."/>
        </authorList>
    </citation>
    <scope>NUCLEOTIDE SEQUENCE [LARGE SCALE GENOMIC DNA]</scope>
    <source>
        <strain evidence="2">YNYX2018</strain>
        <tissue evidence="2">Adults</tissue>
    </source>
</reference>
<evidence type="ECO:0000256" key="1">
    <source>
        <dbReference type="SAM" id="Phobius"/>
    </source>
</evidence>
<organism evidence="2 3">
    <name type="scientific">Aphidius gifuensis</name>
    <name type="common">Parasitoid wasp</name>
    <dbReference type="NCBI Taxonomy" id="684658"/>
    <lineage>
        <taxon>Eukaryota</taxon>
        <taxon>Metazoa</taxon>
        <taxon>Ecdysozoa</taxon>
        <taxon>Arthropoda</taxon>
        <taxon>Hexapoda</taxon>
        <taxon>Insecta</taxon>
        <taxon>Pterygota</taxon>
        <taxon>Neoptera</taxon>
        <taxon>Endopterygota</taxon>
        <taxon>Hymenoptera</taxon>
        <taxon>Apocrita</taxon>
        <taxon>Ichneumonoidea</taxon>
        <taxon>Braconidae</taxon>
        <taxon>Aphidiinae</taxon>
        <taxon>Aphidius</taxon>
    </lineage>
</organism>